<evidence type="ECO:0000313" key="2">
    <source>
        <dbReference type="EMBL" id="KRQ95601.1"/>
    </source>
</evidence>
<keyword evidence="3" id="KW-1185">Reference proteome</keyword>
<feature type="chain" id="PRO_5006442096" evidence="1">
    <location>
        <begin position="25"/>
        <end position="231"/>
    </location>
</feature>
<name>A0A0R3KII2_9BRAD</name>
<accession>A0A0R3KII2</accession>
<proteinExistence type="predicted"/>
<dbReference type="EMBL" id="LLXZ01000205">
    <property type="protein sequence ID" value="KRQ95601.1"/>
    <property type="molecule type" value="Genomic_DNA"/>
</dbReference>
<keyword evidence="1" id="KW-0732">Signal</keyword>
<feature type="signal peptide" evidence="1">
    <location>
        <begin position="1"/>
        <end position="24"/>
    </location>
</feature>
<dbReference type="OrthoDB" id="6847114at2"/>
<dbReference type="Proteomes" id="UP000050863">
    <property type="component" value="Unassembled WGS sequence"/>
</dbReference>
<gene>
    <name evidence="2" type="ORF">CQ12_03155</name>
</gene>
<reference evidence="2 3" key="1">
    <citation type="submission" date="2014-03" db="EMBL/GenBank/DDBJ databases">
        <title>Bradyrhizobium valentinum sp. nov., isolated from effective nodules of Lupinus mariae-josephae, a lupine endemic of basic-lime soils in Eastern Spain.</title>
        <authorList>
            <person name="Duran D."/>
            <person name="Rey L."/>
            <person name="Navarro A."/>
            <person name="Busquets A."/>
            <person name="Imperial J."/>
            <person name="Ruiz-Argueso T."/>
        </authorList>
    </citation>
    <scope>NUCLEOTIDE SEQUENCE [LARGE SCALE GENOMIC DNA]</scope>
    <source>
        <strain evidence="2 3">PAC68</strain>
    </source>
</reference>
<evidence type="ECO:0000256" key="1">
    <source>
        <dbReference type="SAM" id="SignalP"/>
    </source>
</evidence>
<dbReference type="RefSeq" id="WP_057839889.1">
    <property type="nucleotide sequence ID" value="NZ_LLXZ01000205.1"/>
</dbReference>
<organism evidence="2 3">
    <name type="scientific">Bradyrhizobium jicamae</name>
    <dbReference type="NCBI Taxonomy" id="280332"/>
    <lineage>
        <taxon>Bacteria</taxon>
        <taxon>Pseudomonadati</taxon>
        <taxon>Pseudomonadota</taxon>
        <taxon>Alphaproteobacteria</taxon>
        <taxon>Hyphomicrobiales</taxon>
        <taxon>Nitrobacteraceae</taxon>
        <taxon>Bradyrhizobium</taxon>
    </lineage>
</organism>
<sequence length="231" mass="25800">MRRLILASLALLAWSLLQASPASAQLKGNPDNACRNGYFPRESTNYRLAKIKGAAGDRIYFHGDDNERCPDDAACRLKTYVIPNDEVIVSRTLGKFACSWFQPRKGTETVGWIETDRLAWQDDIRPPEMRDWLGEWRAYDNLIRISKSKEAGGLAIKGEATWGSGSRTHTGELDYDAKPSSDKMKFGDGTDELDCQVTMQLVGKYLVVGDNLHCGGANVSFSGVYQRRSKR</sequence>
<comment type="caution">
    <text evidence="2">The sequence shown here is derived from an EMBL/GenBank/DDBJ whole genome shotgun (WGS) entry which is preliminary data.</text>
</comment>
<protein>
    <submittedName>
        <fullName evidence="2">Uncharacterized protein</fullName>
    </submittedName>
</protein>
<dbReference type="AlphaFoldDB" id="A0A0R3KII2"/>
<evidence type="ECO:0000313" key="3">
    <source>
        <dbReference type="Proteomes" id="UP000050863"/>
    </source>
</evidence>